<evidence type="ECO:0000256" key="2">
    <source>
        <dbReference type="ARBA" id="ARBA00008889"/>
    </source>
</evidence>
<reference evidence="7" key="1">
    <citation type="submission" date="2021-02" db="EMBL/GenBank/DDBJ databases">
        <title>Genome sequence of Rhodospirillales sp. strain TMPK1 isolated from soil.</title>
        <authorList>
            <person name="Nakai R."/>
            <person name="Kusada H."/>
            <person name="Tamaki H."/>
        </authorList>
    </citation>
    <scope>NUCLEOTIDE SEQUENCE</scope>
    <source>
        <strain evidence="7">TMPK1</strain>
    </source>
</reference>
<dbReference type="InterPro" id="IPR002363">
    <property type="entry name" value="Ribosomal_uL10_CS_bac"/>
</dbReference>
<keyword evidence="6" id="KW-0699">rRNA-binding</keyword>
<comment type="similarity">
    <text evidence="2 6">Belongs to the universal ribosomal protein uL10 family.</text>
</comment>
<dbReference type="HAMAP" id="MF_00362">
    <property type="entry name" value="Ribosomal_uL10"/>
    <property type="match status" value="1"/>
</dbReference>
<protein>
    <recommendedName>
        <fullName evidence="5 6">Large ribosomal subunit protein uL10</fullName>
    </recommendedName>
</protein>
<dbReference type="PANTHER" id="PTHR11560">
    <property type="entry name" value="39S RIBOSOMAL PROTEIN L10, MITOCHONDRIAL"/>
    <property type="match status" value="1"/>
</dbReference>
<dbReference type="RefSeq" id="WP_420245730.1">
    <property type="nucleotide sequence ID" value="NZ_BOPV01000002.1"/>
</dbReference>
<keyword evidence="4 6" id="KW-0687">Ribonucleoprotein</keyword>
<dbReference type="InterPro" id="IPR022973">
    <property type="entry name" value="Ribosomal_uL10_bac"/>
</dbReference>
<evidence type="ECO:0000256" key="1">
    <source>
        <dbReference type="ARBA" id="ARBA00002633"/>
    </source>
</evidence>
<dbReference type="Proteomes" id="UP000681075">
    <property type="component" value="Unassembled WGS sequence"/>
</dbReference>
<keyword evidence="8" id="KW-1185">Reference proteome</keyword>
<organism evidence="7 8">
    <name type="scientific">Roseiterribacter gracilis</name>
    <dbReference type="NCBI Taxonomy" id="2812848"/>
    <lineage>
        <taxon>Bacteria</taxon>
        <taxon>Pseudomonadati</taxon>
        <taxon>Pseudomonadota</taxon>
        <taxon>Alphaproteobacteria</taxon>
        <taxon>Rhodospirillales</taxon>
        <taxon>Roseiterribacteraceae</taxon>
        <taxon>Roseiterribacter</taxon>
    </lineage>
</organism>
<dbReference type="InterPro" id="IPR043141">
    <property type="entry name" value="Ribosomal_uL10-like_sf"/>
</dbReference>
<dbReference type="PROSITE" id="PS01109">
    <property type="entry name" value="RIBOSOMAL_L10"/>
    <property type="match status" value="1"/>
</dbReference>
<keyword evidence="6" id="KW-0694">RNA-binding</keyword>
<evidence type="ECO:0000313" key="8">
    <source>
        <dbReference type="Proteomes" id="UP000681075"/>
    </source>
</evidence>
<dbReference type="SUPFAM" id="SSF160369">
    <property type="entry name" value="Ribosomal protein L10-like"/>
    <property type="match status" value="1"/>
</dbReference>
<evidence type="ECO:0000256" key="3">
    <source>
        <dbReference type="ARBA" id="ARBA00022980"/>
    </source>
</evidence>
<evidence type="ECO:0000313" key="7">
    <source>
        <dbReference type="EMBL" id="GIL41908.1"/>
    </source>
</evidence>
<dbReference type="Gene3D" id="6.10.250.290">
    <property type="match status" value="1"/>
</dbReference>
<dbReference type="GO" id="GO:0070180">
    <property type="term" value="F:large ribosomal subunit rRNA binding"/>
    <property type="evidence" value="ECO:0007669"/>
    <property type="project" value="UniProtKB-UniRule"/>
</dbReference>
<dbReference type="NCBIfam" id="NF000955">
    <property type="entry name" value="PRK00099.1-1"/>
    <property type="match status" value="1"/>
</dbReference>
<dbReference type="Gene3D" id="3.30.70.1730">
    <property type="match status" value="1"/>
</dbReference>
<dbReference type="GO" id="GO:0006412">
    <property type="term" value="P:translation"/>
    <property type="evidence" value="ECO:0007669"/>
    <property type="project" value="UniProtKB-UniRule"/>
</dbReference>
<comment type="caution">
    <text evidence="7">The sequence shown here is derived from an EMBL/GenBank/DDBJ whole genome shotgun (WGS) entry which is preliminary data.</text>
</comment>
<comment type="subunit">
    <text evidence="6">Part of the ribosomal stalk of the 50S ribosomal subunit. The N-terminus interacts with L11 and the large rRNA to form the base of the stalk. The C-terminus forms an elongated spine to which L12 dimers bind in a sequential fashion forming a multimeric L10(L12)X complex.</text>
</comment>
<dbReference type="InterPro" id="IPR047865">
    <property type="entry name" value="Ribosomal_uL10_bac_type"/>
</dbReference>
<dbReference type="Pfam" id="PF00466">
    <property type="entry name" value="Ribosomal_L10"/>
    <property type="match status" value="1"/>
</dbReference>
<dbReference type="EMBL" id="BOPV01000002">
    <property type="protein sequence ID" value="GIL41908.1"/>
    <property type="molecule type" value="Genomic_DNA"/>
</dbReference>
<keyword evidence="3 6" id="KW-0689">Ribosomal protein</keyword>
<dbReference type="GO" id="GO:0003735">
    <property type="term" value="F:structural constituent of ribosome"/>
    <property type="evidence" value="ECO:0007669"/>
    <property type="project" value="InterPro"/>
</dbReference>
<dbReference type="GO" id="GO:0015934">
    <property type="term" value="C:large ribosomal subunit"/>
    <property type="evidence" value="ECO:0007669"/>
    <property type="project" value="InterPro"/>
</dbReference>
<dbReference type="CDD" id="cd05797">
    <property type="entry name" value="Ribosomal_L10"/>
    <property type="match status" value="1"/>
</dbReference>
<evidence type="ECO:0000256" key="5">
    <source>
        <dbReference type="ARBA" id="ARBA00035202"/>
    </source>
</evidence>
<dbReference type="InterPro" id="IPR001790">
    <property type="entry name" value="Ribosomal_uL10"/>
</dbReference>
<gene>
    <name evidence="6 7" type="primary">rplJ</name>
    <name evidence="7" type="ORF">TMPK1_41450</name>
</gene>
<sequence>MDRTQKEASVASIHAALQETNLVVVAHYSGLTVAEMTNLRSRMRGAEASLKVAKNRLARIAIKGTRFEGIDGLLKGPTAIAFSRDPVAAAKVAADFAKENDKFVILGGGLGEQTLDAAGVQALAKLPSINELRAKLVGLVQAPATKIAGVVQAPASQLARVLGAYAAKGDAA</sequence>
<proteinExistence type="inferred from homology"/>
<evidence type="ECO:0000256" key="4">
    <source>
        <dbReference type="ARBA" id="ARBA00023274"/>
    </source>
</evidence>
<name>A0A8S8XD29_9PROT</name>
<comment type="function">
    <text evidence="1 6">Forms part of the ribosomal stalk, playing a central role in the interaction of the ribosome with GTP-bound translation factors.</text>
</comment>
<evidence type="ECO:0000256" key="6">
    <source>
        <dbReference type="HAMAP-Rule" id="MF_00362"/>
    </source>
</evidence>
<accession>A0A8S8XD29</accession>
<dbReference type="AlphaFoldDB" id="A0A8S8XD29"/>